<feature type="transmembrane region" description="Helical" evidence="1">
    <location>
        <begin position="122"/>
        <end position="146"/>
    </location>
</feature>
<name>F2NVJ0_TRES6</name>
<feature type="transmembrane region" description="Helical" evidence="1">
    <location>
        <begin position="32"/>
        <end position="51"/>
    </location>
</feature>
<keyword evidence="1" id="KW-0472">Membrane</keyword>
<dbReference type="Proteomes" id="UP000006852">
    <property type="component" value="Chromosome"/>
</dbReference>
<feature type="transmembrane region" description="Helical" evidence="1">
    <location>
        <begin position="185"/>
        <end position="203"/>
    </location>
</feature>
<feature type="transmembrane region" description="Helical" evidence="1">
    <location>
        <begin position="158"/>
        <end position="179"/>
    </location>
</feature>
<feature type="transmembrane region" description="Helical" evidence="1">
    <location>
        <begin position="63"/>
        <end position="85"/>
    </location>
</feature>
<reference evidence="2 3" key="1">
    <citation type="journal article" date="2011" name="Stand. Genomic Sci.">
        <title>Complete genome sequence of Treponema succinifaciens type strain (6091).</title>
        <authorList>
            <person name="Han C."/>
            <person name="Gronow S."/>
            <person name="Teshima H."/>
            <person name="Lapidus A."/>
            <person name="Nolan M."/>
            <person name="Lucas S."/>
            <person name="Hammon N."/>
            <person name="Deshpande S."/>
            <person name="Cheng J.F."/>
            <person name="Zeytun A."/>
            <person name="Tapia R."/>
            <person name="Goodwin L."/>
            <person name="Pitluck S."/>
            <person name="Liolios K."/>
            <person name="Pagani I."/>
            <person name="Ivanova N."/>
            <person name="Mavromatis K."/>
            <person name="Mikhailova N."/>
            <person name="Huntemann M."/>
            <person name="Pati A."/>
            <person name="Chen A."/>
            <person name="Palaniappan K."/>
            <person name="Land M."/>
            <person name="Hauser L."/>
            <person name="Brambilla E.M."/>
            <person name="Rohde M."/>
            <person name="Goker M."/>
            <person name="Woyke T."/>
            <person name="Bristow J."/>
            <person name="Eisen J.A."/>
            <person name="Markowitz V."/>
            <person name="Hugenholtz P."/>
            <person name="Kyrpides N.C."/>
            <person name="Klenk H.P."/>
            <person name="Detter J.C."/>
        </authorList>
    </citation>
    <scope>NUCLEOTIDE SEQUENCE [LARGE SCALE GENOMIC DNA]</scope>
    <source>
        <strain evidence="3">ATCC 33096 / DSM 2489 / 6091</strain>
    </source>
</reference>
<keyword evidence="1" id="KW-1133">Transmembrane helix</keyword>
<organism evidence="2 3">
    <name type="scientific">Treponema succinifaciens (strain ATCC 33096 / DSM 2489 / 6091)</name>
    <dbReference type="NCBI Taxonomy" id="869209"/>
    <lineage>
        <taxon>Bacteria</taxon>
        <taxon>Pseudomonadati</taxon>
        <taxon>Spirochaetota</taxon>
        <taxon>Spirochaetia</taxon>
        <taxon>Spirochaetales</taxon>
        <taxon>Treponemataceae</taxon>
        <taxon>Treponema</taxon>
    </lineage>
</organism>
<feature type="transmembrane region" description="Helical" evidence="1">
    <location>
        <begin position="97"/>
        <end position="116"/>
    </location>
</feature>
<dbReference type="GeneID" id="302998212"/>
<keyword evidence="3" id="KW-1185">Reference proteome</keyword>
<evidence type="ECO:0000256" key="1">
    <source>
        <dbReference type="SAM" id="Phobius"/>
    </source>
</evidence>
<dbReference type="AlphaFoldDB" id="F2NVJ0"/>
<protein>
    <submittedName>
        <fullName evidence="2">Uncharacterized protein</fullName>
    </submittedName>
</protein>
<dbReference type="KEGG" id="tsu:Tresu_1053"/>
<dbReference type="EMBL" id="CP002631">
    <property type="protein sequence ID" value="AEB13969.1"/>
    <property type="molecule type" value="Genomic_DNA"/>
</dbReference>
<reference evidence="3" key="2">
    <citation type="submission" date="2011-04" db="EMBL/GenBank/DDBJ databases">
        <title>The complete genome of chromosome of Treponema succinifaciens DSM 2489.</title>
        <authorList>
            <person name="Lucas S."/>
            <person name="Copeland A."/>
            <person name="Lapidus A."/>
            <person name="Bruce D."/>
            <person name="Goodwin L."/>
            <person name="Pitluck S."/>
            <person name="Peters L."/>
            <person name="Kyrpides N."/>
            <person name="Mavromatis K."/>
            <person name="Ivanova N."/>
            <person name="Ovchinnikova G."/>
            <person name="Teshima H."/>
            <person name="Detter J.C."/>
            <person name="Tapia R."/>
            <person name="Han C."/>
            <person name="Land M."/>
            <person name="Hauser L."/>
            <person name="Markowitz V."/>
            <person name="Cheng J.-F."/>
            <person name="Hugenholtz P."/>
            <person name="Woyke T."/>
            <person name="Wu D."/>
            <person name="Gronow S."/>
            <person name="Wellnitz S."/>
            <person name="Brambilla E."/>
            <person name="Klenk H.-P."/>
            <person name="Eisen J.A."/>
        </authorList>
    </citation>
    <scope>NUCLEOTIDE SEQUENCE [LARGE SCALE GENOMIC DNA]</scope>
    <source>
        <strain evidence="3">ATCC 33096 / DSM 2489 / 6091</strain>
    </source>
</reference>
<sequence length="217" mass="24832">MYSFLILSIPATVIFYCCIHTEYSFKSFFGPIAIGLTAGIVSAIFKEYFIFSAYVATSGFFEHFLHILKTTFFPPVILFAFWDLFSKDGTRYKTTSAFPLLASFYAIFLPYISISSPEKHSFFFLFENPILFICTAFFSQAFYLKIKLSIESKKKNKTAVFAIAFVVISSILPAIQTLWYFKIFGFAHAVLAVIFAMATFIFYKITFIKENSLDTVL</sequence>
<feature type="transmembrane region" description="Helical" evidence="1">
    <location>
        <begin position="6"/>
        <end position="25"/>
    </location>
</feature>
<proteinExistence type="predicted"/>
<dbReference type="RefSeq" id="WP_013701259.1">
    <property type="nucleotide sequence ID" value="NC_015385.1"/>
</dbReference>
<dbReference type="STRING" id="869209.Tresu_1053"/>
<gene>
    <name evidence="2" type="ordered locus">Tresu_1053</name>
</gene>
<evidence type="ECO:0000313" key="2">
    <source>
        <dbReference type="EMBL" id="AEB13969.1"/>
    </source>
</evidence>
<dbReference type="OrthoDB" id="359952at2"/>
<keyword evidence="1" id="KW-0812">Transmembrane</keyword>
<evidence type="ECO:0000313" key="3">
    <source>
        <dbReference type="Proteomes" id="UP000006852"/>
    </source>
</evidence>
<dbReference type="HOGENOM" id="CLU_1271814_0_0_12"/>
<accession>F2NVJ0</accession>